<dbReference type="EMBL" id="VDLY02000022">
    <property type="protein sequence ID" value="KAB8160317.1"/>
    <property type="molecule type" value="Genomic_DNA"/>
</dbReference>
<evidence type="ECO:0000256" key="1">
    <source>
        <dbReference type="SAM" id="MobiDB-lite"/>
    </source>
</evidence>
<evidence type="ECO:0000313" key="2">
    <source>
        <dbReference type="EMBL" id="KAB8160317.1"/>
    </source>
</evidence>
<keyword evidence="3" id="KW-1185">Reference proteome</keyword>
<gene>
    <name evidence="2" type="ORF">FH607_027305</name>
</gene>
<reference evidence="2" key="1">
    <citation type="submission" date="2019-10" db="EMBL/GenBank/DDBJ databases">
        <title>Nonomuraea sp. nov., isolated from Phyllanthus amarus.</title>
        <authorList>
            <person name="Klykleung N."/>
            <person name="Tanasupawat S."/>
        </authorList>
    </citation>
    <scope>NUCLEOTIDE SEQUENCE [LARGE SCALE GENOMIC DNA]</scope>
    <source>
        <strain evidence="2">3MP-10</strain>
    </source>
</reference>
<accession>A0A5N5ZUY1</accession>
<dbReference type="RefSeq" id="WP_139674158.1">
    <property type="nucleotide sequence ID" value="NZ_VDLY02000022.1"/>
</dbReference>
<comment type="caution">
    <text evidence="2">The sequence shown here is derived from an EMBL/GenBank/DDBJ whole genome shotgun (WGS) entry which is preliminary data.</text>
</comment>
<feature type="compositionally biased region" description="Low complexity" evidence="1">
    <location>
        <begin position="35"/>
        <end position="46"/>
    </location>
</feature>
<sequence length="266" mass="29443">MTGQQLPERPGRGDRPAPSSSGRLPAPRAADADPARLPAPAEPAAPIHQPGGFPTGGSAPNRSRCWDMLGPRTRERLAEKAGTVLAWWAWLDPGEERPTATAFGPLGLCRAAPTTRHGRPVYLVERLRLDAEALVNETFTVDGSARRSRGVARFRRHAWDASPPPVRPPTTLDLHPRQLGVLGNYPAEVQEFLQRPFLGDDRDVAADYYYEESRDFTGQRLYTIFCLSADRTVTLATGTRTLPRGRSEERAKWEVECYRVPVLRGS</sequence>
<feature type="region of interest" description="Disordered" evidence="1">
    <location>
        <begin position="1"/>
        <end position="67"/>
    </location>
</feature>
<evidence type="ECO:0000313" key="3">
    <source>
        <dbReference type="Proteomes" id="UP000314251"/>
    </source>
</evidence>
<name>A0A5N5ZUY1_9ACTN</name>
<dbReference type="Proteomes" id="UP000314251">
    <property type="component" value="Unassembled WGS sequence"/>
</dbReference>
<dbReference type="OrthoDB" id="4310850at2"/>
<protein>
    <submittedName>
        <fullName evidence="2">Uncharacterized protein</fullName>
    </submittedName>
</protein>
<dbReference type="AlphaFoldDB" id="A0A5N5ZUY1"/>
<proteinExistence type="predicted"/>
<organism evidence="2 3">
    <name type="scientific">Streptomyces mimosae</name>
    <dbReference type="NCBI Taxonomy" id="2586635"/>
    <lineage>
        <taxon>Bacteria</taxon>
        <taxon>Bacillati</taxon>
        <taxon>Actinomycetota</taxon>
        <taxon>Actinomycetes</taxon>
        <taxon>Kitasatosporales</taxon>
        <taxon>Streptomycetaceae</taxon>
        <taxon>Streptomyces</taxon>
    </lineage>
</organism>